<evidence type="ECO:0000259" key="18">
    <source>
        <dbReference type="PROSITE" id="PS50857"/>
    </source>
</evidence>
<evidence type="ECO:0000313" key="20">
    <source>
        <dbReference type="Proteomes" id="UP000466894"/>
    </source>
</evidence>
<evidence type="ECO:0000256" key="16">
    <source>
        <dbReference type="SAM" id="MobiDB-lite"/>
    </source>
</evidence>
<evidence type="ECO:0000256" key="4">
    <source>
        <dbReference type="ARBA" id="ARBA00012949"/>
    </source>
</evidence>
<keyword evidence="8" id="KW-1278">Translocase</keyword>
<comment type="catalytic activity">
    <reaction evidence="15">
        <text>4 Fe(II)-[cytochrome c] + O2 + 8 H(+)(in) = 4 Fe(III)-[cytochrome c] + 2 H2O + 4 H(+)(out)</text>
        <dbReference type="Rhea" id="RHEA:11436"/>
        <dbReference type="Rhea" id="RHEA-COMP:10350"/>
        <dbReference type="Rhea" id="RHEA-COMP:14399"/>
        <dbReference type="ChEBI" id="CHEBI:15377"/>
        <dbReference type="ChEBI" id="CHEBI:15378"/>
        <dbReference type="ChEBI" id="CHEBI:15379"/>
        <dbReference type="ChEBI" id="CHEBI:29033"/>
        <dbReference type="ChEBI" id="CHEBI:29034"/>
        <dbReference type="EC" id="7.1.1.9"/>
    </reaction>
</comment>
<evidence type="ECO:0000256" key="15">
    <source>
        <dbReference type="ARBA" id="ARBA00047816"/>
    </source>
</evidence>
<evidence type="ECO:0000256" key="6">
    <source>
        <dbReference type="ARBA" id="ARBA00022692"/>
    </source>
</evidence>
<keyword evidence="11" id="KW-0186">Copper</keyword>
<reference evidence="19 20" key="1">
    <citation type="journal article" date="2019" name="Emerg. Microbes Infect.">
        <title>Comprehensive subspecies identification of 175 nontuberculous mycobacteria species based on 7547 genomic profiles.</title>
        <authorList>
            <person name="Matsumoto Y."/>
            <person name="Kinjo T."/>
            <person name="Motooka D."/>
            <person name="Nabeya D."/>
            <person name="Jung N."/>
            <person name="Uechi K."/>
            <person name="Horii T."/>
            <person name="Iida T."/>
            <person name="Fujita J."/>
            <person name="Nakamura S."/>
        </authorList>
    </citation>
    <scope>NUCLEOTIDE SEQUENCE [LARGE SCALE GENOMIC DNA]</scope>
    <source>
        <strain evidence="19 20">JCM 16367</strain>
    </source>
</reference>
<dbReference type="PROSITE" id="PS50857">
    <property type="entry name" value="COX2_CUA"/>
    <property type="match status" value="1"/>
</dbReference>
<keyword evidence="6 17" id="KW-0812">Transmembrane</keyword>
<dbReference type="RefSeq" id="WP_372506525.1">
    <property type="nucleotide sequence ID" value="NZ_AP022583.1"/>
</dbReference>
<feature type="compositionally biased region" description="Polar residues" evidence="16">
    <location>
        <begin position="333"/>
        <end position="342"/>
    </location>
</feature>
<dbReference type="SUPFAM" id="SSF81464">
    <property type="entry name" value="Cytochrome c oxidase subunit II-like, transmembrane region"/>
    <property type="match status" value="1"/>
</dbReference>
<evidence type="ECO:0000256" key="14">
    <source>
        <dbReference type="ARBA" id="ARBA00031399"/>
    </source>
</evidence>
<evidence type="ECO:0000313" key="19">
    <source>
        <dbReference type="EMBL" id="BBY09114.1"/>
    </source>
</evidence>
<dbReference type="Pfam" id="PF00116">
    <property type="entry name" value="COX2"/>
    <property type="match status" value="1"/>
</dbReference>
<proteinExistence type="inferred from homology"/>
<evidence type="ECO:0000256" key="11">
    <source>
        <dbReference type="ARBA" id="ARBA00023008"/>
    </source>
</evidence>
<protein>
    <recommendedName>
        <fullName evidence="4">cytochrome-c oxidase</fullName>
        <ecNumber evidence="4">7.1.1.9</ecNumber>
    </recommendedName>
    <alternativeName>
        <fullName evidence="14">Cytochrome aa3 subunit 2</fullName>
    </alternativeName>
</protein>
<dbReference type="InterPro" id="IPR001505">
    <property type="entry name" value="Copper_CuA"/>
</dbReference>
<evidence type="ECO:0000256" key="9">
    <source>
        <dbReference type="ARBA" id="ARBA00022982"/>
    </source>
</evidence>
<dbReference type="KEGG" id="mnv:MNVI_44320"/>
<feature type="transmembrane region" description="Helical" evidence="17">
    <location>
        <begin position="66"/>
        <end position="89"/>
    </location>
</feature>
<dbReference type="SUPFAM" id="SSF49503">
    <property type="entry name" value="Cupredoxins"/>
    <property type="match status" value="1"/>
</dbReference>
<evidence type="ECO:0000256" key="5">
    <source>
        <dbReference type="ARBA" id="ARBA00022448"/>
    </source>
</evidence>
<dbReference type="EC" id="7.1.1.9" evidence="4"/>
<keyword evidence="12 17" id="KW-0472">Membrane</keyword>
<evidence type="ECO:0000256" key="8">
    <source>
        <dbReference type="ARBA" id="ARBA00022967"/>
    </source>
</evidence>
<keyword evidence="9" id="KW-0249">Electron transport</keyword>
<gene>
    <name evidence="19" type="primary">ctaC</name>
    <name evidence="19" type="ORF">MNVI_44320</name>
</gene>
<keyword evidence="7" id="KW-0479">Metal-binding</keyword>
<evidence type="ECO:0000256" key="3">
    <source>
        <dbReference type="ARBA" id="ARBA00007866"/>
    </source>
</evidence>
<evidence type="ECO:0000256" key="10">
    <source>
        <dbReference type="ARBA" id="ARBA00022989"/>
    </source>
</evidence>
<comment type="similarity">
    <text evidence="3">Belongs to the cytochrome c oxidase subunit 2 family.</text>
</comment>
<organism evidence="19 20">
    <name type="scientific">Mycobacterium noviomagense</name>
    <dbReference type="NCBI Taxonomy" id="459858"/>
    <lineage>
        <taxon>Bacteria</taxon>
        <taxon>Bacillati</taxon>
        <taxon>Actinomycetota</taxon>
        <taxon>Actinomycetes</taxon>
        <taxon>Mycobacteriales</taxon>
        <taxon>Mycobacteriaceae</taxon>
        <taxon>Mycobacterium</taxon>
    </lineage>
</organism>
<dbReference type="PROSITE" id="PS00078">
    <property type="entry name" value="COX2"/>
    <property type="match status" value="1"/>
</dbReference>
<dbReference type="PANTHER" id="PTHR22888">
    <property type="entry name" value="CYTOCHROME C OXIDASE, SUBUNIT II"/>
    <property type="match status" value="1"/>
</dbReference>
<sequence>MTPRVPRRARGFAGGSRPAPARGLRLLVLAATLGLLATTLSGCSWTEALALGWPRGITPEADYNRQLWIGAVIASLVVGVIVWGLIFWASAFHRKKKTDTELPRQFGYNLPLELVLTVTPFLIISVLFYFTVVVQEKMIHLASDPEVVVDVTPFQWNWKFGYQKVHFKDGTYQYDGADPARKQAMVSKPEGKDKHGEELVGPIRGRNTEDRSYLNFDKVETLGTSDEIPVLVLPAGKRIEFQMASADVVHAFWVPEFLFKRDVMPNPKANNSVNVFQVSEITKTGAFVGRCAEMCGTYHSMMNFEVRVVQPNDFKAYLDKRREGKTNAEALQAINQPPTAVTTHPFDTRRGELAQQASK</sequence>
<dbReference type="Gene3D" id="1.10.287.90">
    <property type="match status" value="1"/>
</dbReference>
<feature type="domain" description="Cytochrome oxidase subunit II copper A binding" evidence="18">
    <location>
        <begin position="144"/>
        <end position="320"/>
    </location>
</feature>
<dbReference type="InterPro" id="IPR008972">
    <property type="entry name" value="Cupredoxin"/>
</dbReference>
<dbReference type="Proteomes" id="UP000466894">
    <property type="component" value="Chromosome"/>
</dbReference>
<dbReference type="GO" id="GO:0016020">
    <property type="term" value="C:membrane"/>
    <property type="evidence" value="ECO:0007669"/>
    <property type="project" value="UniProtKB-SubCell"/>
</dbReference>
<comment type="cofactor">
    <cofactor evidence="1">
        <name>heme</name>
        <dbReference type="ChEBI" id="CHEBI:30413"/>
    </cofactor>
</comment>
<evidence type="ECO:0000256" key="2">
    <source>
        <dbReference type="ARBA" id="ARBA00004141"/>
    </source>
</evidence>
<dbReference type="InterPro" id="IPR002429">
    <property type="entry name" value="CcO_II-like_C"/>
</dbReference>
<evidence type="ECO:0000256" key="17">
    <source>
        <dbReference type="SAM" id="Phobius"/>
    </source>
</evidence>
<dbReference type="EMBL" id="AP022583">
    <property type="protein sequence ID" value="BBY09114.1"/>
    <property type="molecule type" value="Genomic_DNA"/>
</dbReference>
<evidence type="ECO:0000256" key="12">
    <source>
        <dbReference type="ARBA" id="ARBA00023136"/>
    </source>
</evidence>
<keyword evidence="10 17" id="KW-1133">Transmembrane helix</keyword>
<dbReference type="InterPro" id="IPR036257">
    <property type="entry name" value="Cyt_c_oxidase_su2_TM_sf"/>
</dbReference>
<name>A0A7I7PKJ2_9MYCO</name>
<comment type="function">
    <text evidence="13">Subunits I and II form the functional core of the enzyme complex. Electrons originating in cytochrome c are transferred via heme a and Cu(A) to the binuclear center formed by heme a3 and Cu(B).</text>
</comment>
<feature type="transmembrane region" description="Helical" evidence="17">
    <location>
        <begin position="110"/>
        <end position="130"/>
    </location>
</feature>
<dbReference type="GO" id="GO:0004129">
    <property type="term" value="F:cytochrome-c oxidase activity"/>
    <property type="evidence" value="ECO:0007669"/>
    <property type="project" value="UniProtKB-EC"/>
</dbReference>
<accession>A0A7I7PKJ2</accession>
<dbReference type="InterPro" id="IPR045187">
    <property type="entry name" value="CcO_II"/>
</dbReference>
<dbReference type="GO" id="GO:0005507">
    <property type="term" value="F:copper ion binding"/>
    <property type="evidence" value="ECO:0007669"/>
    <property type="project" value="InterPro"/>
</dbReference>
<keyword evidence="5" id="KW-0813">Transport</keyword>
<dbReference type="AlphaFoldDB" id="A0A7I7PKJ2"/>
<dbReference type="PANTHER" id="PTHR22888:SF9">
    <property type="entry name" value="CYTOCHROME C OXIDASE SUBUNIT 2"/>
    <property type="match status" value="1"/>
</dbReference>
<comment type="subcellular location">
    <subcellularLocation>
        <location evidence="2">Membrane</location>
        <topology evidence="2">Multi-pass membrane protein</topology>
    </subcellularLocation>
</comment>
<evidence type="ECO:0000256" key="7">
    <source>
        <dbReference type="ARBA" id="ARBA00022723"/>
    </source>
</evidence>
<dbReference type="Gene3D" id="2.60.40.420">
    <property type="entry name" value="Cupredoxins - blue copper proteins"/>
    <property type="match status" value="1"/>
</dbReference>
<evidence type="ECO:0000256" key="1">
    <source>
        <dbReference type="ARBA" id="ARBA00001971"/>
    </source>
</evidence>
<evidence type="ECO:0000256" key="13">
    <source>
        <dbReference type="ARBA" id="ARBA00024688"/>
    </source>
</evidence>
<feature type="region of interest" description="Disordered" evidence="16">
    <location>
        <begin position="329"/>
        <end position="359"/>
    </location>
</feature>
<dbReference type="GO" id="GO:0042773">
    <property type="term" value="P:ATP synthesis coupled electron transport"/>
    <property type="evidence" value="ECO:0007669"/>
    <property type="project" value="TreeGrafter"/>
</dbReference>